<dbReference type="EMBL" id="FOQD01000006">
    <property type="protein sequence ID" value="SFI17455.1"/>
    <property type="molecule type" value="Genomic_DNA"/>
</dbReference>
<protein>
    <recommendedName>
        <fullName evidence="5">NADH-quinone oxidoreductase subunit H</fullName>
        <ecNumber evidence="5">7.1.1.-</ecNumber>
    </recommendedName>
    <alternativeName>
        <fullName evidence="5">NADH dehydrogenase I subunit H</fullName>
    </alternativeName>
    <alternativeName>
        <fullName evidence="5">NDH-1 subunit H</fullName>
    </alternativeName>
</protein>
<proteinExistence type="inferred from homology"/>
<sequence>MKSVLLSTTMTEWLAETAPWLPDWIPMFVAAAIHTALIGLFFGLPAFAFIWAERKVSGRLQDRLGPTRTGGRFGWLQSLADGIKLVQKEDLAPHAADRMLFQLAPYIVVVASFAAFMFVPFSDGWVSVGSDVGLFIALAVLSLEVLGIVLAGYSSGSKWSLFGGMREAAQMVSYEVPLGITAVIPVLIAGSMNLNEIVSIQSGGFWNWLIFHDPFSFLAFFVFFTVTLASNKRAPFDLAEAESELVGGFHTEYSGMRWSFFFLAEYASMFFVSMLGAILFLGGWWTGLPFIDNSLVAVNDSSFAYGYLTRVLGMVVLLVKAGILVNVQIWIRWTLPRLRIDQVMTTCLKYLVPISCFLFLGATLWPLLLAATLQRSNLFSPIGERVPRPRVVAPRNLEIETARLSDPTQGVR</sequence>
<dbReference type="EC" id="7.1.1.-" evidence="5"/>
<keyword evidence="8" id="KW-1185">Reference proteome</keyword>
<keyword evidence="5" id="KW-0830">Ubiquinone</keyword>
<dbReference type="AlphaFoldDB" id="A0A1I3G1U0"/>
<feature type="transmembrane region" description="Helical" evidence="5">
    <location>
        <begin position="350"/>
        <end position="371"/>
    </location>
</feature>
<keyword evidence="3 5" id="KW-1133">Transmembrane helix</keyword>
<keyword evidence="2 5" id="KW-0812">Transmembrane</keyword>
<feature type="transmembrane region" description="Helical" evidence="5">
    <location>
        <begin position="103"/>
        <end position="121"/>
    </location>
</feature>
<accession>A0A1I3G1U0</accession>
<feature type="transmembrane region" description="Helical" evidence="5">
    <location>
        <begin position="174"/>
        <end position="194"/>
    </location>
</feature>
<dbReference type="GO" id="GO:0016655">
    <property type="term" value="F:oxidoreductase activity, acting on NAD(P)H, quinone or similar compound as acceptor"/>
    <property type="evidence" value="ECO:0007669"/>
    <property type="project" value="UniProtKB-UniRule"/>
</dbReference>
<comment type="subcellular location">
    <subcellularLocation>
        <location evidence="5 6">Cell membrane</location>
        <topology evidence="5 6">Multi-pass membrane protein</topology>
    </subcellularLocation>
    <subcellularLocation>
        <location evidence="1">Membrane</location>
        <topology evidence="1">Multi-pass membrane protein</topology>
    </subcellularLocation>
</comment>
<dbReference type="Pfam" id="PF00146">
    <property type="entry name" value="NADHdh"/>
    <property type="match status" value="1"/>
</dbReference>
<comment type="function">
    <text evidence="5">NDH-1 shuttles electrons from NADH, via FMN and iron-sulfur (Fe-S) centers, to quinones in the respiratory chain. The immediate electron acceptor for the enzyme in this species is believed to be ubiquinone. Couples the redox reaction to proton translocation (for every two electrons transferred, four hydrogen ions are translocated across the cytoplasmic membrane), and thus conserves the redox energy in a proton gradient. This subunit may bind ubiquinone.</text>
</comment>
<keyword evidence="5" id="KW-1278">Translocase</keyword>
<dbReference type="HAMAP" id="MF_01350">
    <property type="entry name" value="NDH1_NuoH"/>
    <property type="match status" value="1"/>
</dbReference>
<dbReference type="GO" id="GO:0005886">
    <property type="term" value="C:plasma membrane"/>
    <property type="evidence" value="ECO:0007669"/>
    <property type="project" value="UniProtKB-SubCell"/>
</dbReference>
<comment type="similarity">
    <text evidence="5 6">Belongs to the complex I subunit 1 family.</text>
</comment>
<feature type="transmembrane region" description="Helical" evidence="5">
    <location>
        <begin position="24"/>
        <end position="51"/>
    </location>
</feature>
<dbReference type="PANTHER" id="PTHR11432:SF3">
    <property type="entry name" value="NADH-UBIQUINONE OXIDOREDUCTASE CHAIN 1"/>
    <property type="match status" value="1"/>
</dbReference>
<keyword evidence="5" id="KW-1003">Cell membrane</keyword>
<dbReference type="STRING" id="1576369.SAMN05421753_106136"/>
<evidence type="ECO:0000256" key="5">
    <source>
        <dbReference type="HAMAP-Rule" id="MF_01350"/>
    </source>
</evidence>
<reference evidence="8" key="1">
    <citation type="submission" date="2016-10" db="EMBL/GenBank/DDBJ databases">
        <authorList>
            <person name="Varghese N."/>
            <person name="Submissions S."/>
        </authorList>
    </citation>
    <scope>NUCLEOTIDE SEQUENCE [LARGE SCALE GENOMIC DNA]</scope>
    <source>
        <strain evidence="8">DSM 26348</strain>
    </source>
</reference>
<evidence type="ECO:0000256" key="4">
    <source>
        <dbReference type="ARBA" id="ARBA00023136"/>
    </source>
</evidence>
<comment type="catalytic activity">
    <reaction evidence="5">
        <text>a quinone + NADH + 5 H(+)(in) = a quinol + NAD(+) + 4 H(+)(out)</text>
        <dbReference type="Rhea" id="RHEA:57888"/>
        <dbReference type="ChEBI" id="CHEBI:15378"/>
        <dbReference type="ChEBI" id="CHEBI:24646"/>
        <dbReference type="ChEBI" id="CHEBI:57540"/>
        <dbReference type="ChEBI" id="CHEBI:57945"/>
        <dbReference type="ChEBI" id="CHEBI:132124"/>
    </reaction>
</comment>
<evidence type="ECO:0000256" key="2">
    <source>
        <dbReference type="ARBA" id="ARBA00022692"/>
    </source>
</evidence>
<feature type="transmembrane region" description="Helical" evidence="5">
    <location>
        <begin position="305"/>
        <end position="329"/>
    </location>
</feature>
<dbReference type="Proteomes" id="UP000199518">
    <property type="component" value="Unassembled WGS sequence"/>
</dbReference>
<keyword evidence="5" id="KW-0874">Quinone</keyword>
<keyword evidence="5 6" id="KW-0520">NAD</keyword>
<organism evidence="7 8">
    <name type="scientific">Planctomicrobium piriforme</name>
    <dbReference type="NCBI Taxonomy" id="1576369"/>
    <lineage>
        <taxon>Bacteria</taxon>
        <taxon>Pseudomonadati</taxon>
        <taxon>Planctomycetota</taxon>
        <taxon>Planctomycetia</taxon>
        <taxon>Planctomycetales</taxon>
        <taxon>Planctomycetaceae</taxon>
        <taxon>Planctomicrobium</taxon>
    </lineage>
</organism>
<dbReference type="NCBIfam" id="NF004741">
    <property type="entry name" value="PRK06076.1-2"/>
    <property type="match status" value="1"/>
</dbReference>
<evidence type="ECO:0000256" key="1">
    <source>
        <dbReference type="ARBA" id="ARBA00004141"/>
    </source>
</evidence>
<feature type="transmembrane region" description="Helical" evidence="5">
    <location>
        <begin position="133"/>
        <end position="153"/>
    </location>
</feature>
<dbReference type="PANTHER" id="PTHR11432">
    <property type="entry name" value="NADH DEHYDROGENASE SUBUNIT 1"/>
    <property type="match status" value="1"/>
</dbReference>
<name>A0A1I3G1U0_9PLAN</name>
<evidence type="ECO:0000313" key="7">
    <source>
        <dbReference type="EMBL" id="SFI17455.1"/>
    </source>
</evidence>
<dbReference type="GO" id="GO:0009060">
    <property type="term" value="P:aerobic respiration"/>
    <property type="evidence" value="ECO:0007669"/>
    <property type="project" value="TreeGrafter"/>
</dbReference>
<dbReference type="InterPro" id="IPR001694">
    <property type="entry name" value="NADH_UbQ_OxRdtase_su1/FPO"/>
</dbReference>
<keyword evidence="4 5" id="KW-0472">Membrane</keyword>
<feature type="transmembrane region" description="Helical" evidence="5">
    <location>
        <begin position="206"/>
        <end position="229"/>
    </location>
</feature>
<dbReference type="InterPro" id="IPR018086">
    <property type="entry name" value="NADH_UbQ_OxRdtase_su1_CS"/>
</dbReference>
<evidence type="ECO:0000256" key="3">
    <source>
        <dbReference type="ARBA" id="ARBA00022989"/>
    </source>
</evidence>
<dbReference type="RefSeq" id="WP_092049738.1">
    <property type="nucleotide sequence ID" value="NZ_FOQD01000006.1"/>
</dbReference>
<dbReference type="PROSITE" id="PS00668">
    <property type="entry name" value="COMPLEX1_ND1_2"/>
    <property type="match status" value="1"/>
</dbReference>
<gene>
    <name evidence="5" type="primary">nuoH</name>
    <name evidence="7" type="ORF">SAMN05421753_106136</name>
</gene>
<dbReference type="GO" id="GO:0003954">
    <property type="term" value="F:NADH dehydrogenase activity"/>
    <property type="evidence" value="ECO:0007669"/>
    <property type="project" value="TreeGrafter"/>
</dbReference>
<evidence type="ECO:0000256" key="6">
    <source>
        <dbReference type="RuleBase" id="RU000471"/>
    </source>
</evidence>
<dbReference type="OrthoDB" id="9803734at2"/>
<dbReference type="GO" id="GO:0048038">
    <property type="term" value="F:quinone binding"/>
    <property type="evidence" value="ECO:0007669"/>
    <property type="project" value="UniProtKB-KW"/>
</dbReference>
<comment type="subunit">
    <text evidence="5">NDH-1 is composed of 14 different subunits. Subunits NuoA, H, J, K, L, M, N constitute the membrane sector of the complex.</text>
</comment>
<evidence type="ECO:0000313" key="8">
    <source>
        <dbReference type="Proteomes" id="UP000199518"/>
    </source>
</evidence>
<feature type="transmembrane region" description="Helical" evidence="5">
    <location>
        <begin position="260"/>
        <end position="285"/>
    </location>
</feature>